<comment type="pathway">
    <text evidence="2 10">Cofactor biosynthesis; NAD(+) biosynthesis; deamido-NAD(+) from nicotinate D-ribonucleotide: step 1/1.</text>
</comment>
<keyword evidence="6 10" id="KW-0547">Nucleotide-binding</keyword>
<keyword evidence="5 10" id="KW-0548">Nucleotidyltransferase</keyword>
<dbReference type="PATRIC" id="fig|79604.3.peg.1328"/>
<dbReference type="GO" id="GO:0009435">
    <property type="term" value="P:NAD+ biosynthetic process"/>
    <property type="evidence" value="ECO:0007669"/>
    <property type="project" value="UniProtKB-UniRule"/>
</dbReference>
<gene>
    <name evidence="10" type="primary">nadD</name>
    <name evidence="12" type="ORF">SAMN02910314_00878</name>
</gene>
<reference evidence="13" key="1">
    <citation type="submission" date="2016-10" db="EMBL/GenBank/DDBJ databases">
        <authorList>
            <person name="Varghese N."/>
        </authorList>
    </citation>
    <scope>NUCLEOTIDE SEQUENCE [LARGE SCALE GENOMIC DNA]</scope>
    <source>
        <strain evidence="13">DSM 21843</strain>
    </source>
</reference>
<evidence type="ECO:0000256" key="6">
    <source>
        <dbReference type="ARBA" id="ARBA00022741"/>
    </source>
</evidence>
<dbReference type="NCBIfam" id="TIGR00482">
    <property type="entry name" value="nicotinate (nicotinamide) nucleotide adenylyltransferase"/>
    <property type="match status" value="1"/>
</dbReference>
<dbReference type="KEGG" id="ddt:AAY81_06565"/>
<protein>
    <recommendedName>
        <fullName evidence="10">Probable nicotinate-nucleotide adenylyltransferase</fullName>
        <ecNumber evidence="10">2.7.7.18</ecNumber>
    </recommendedName>
    <alternativeName>
        <fullName evidence="10">Deamido-NAD(+) diphosphorylase</fullName>
    </alternativeName>
    <alternativeName>
        <fullName evidence="10">Deamido-NAD(+) pyrophosphorylase</fullName>
    </alternativeName>
    <alternativeName>
        <fullName evidence="10">Nicotinate mononucleotide adenylyltransferase</fullName>
        <shortName evidence="10">NaMN adenylyltransferase</shortName>
    </alternativeName>
</protein>
<dbReference type="EC" id="2.7.7.18" evidence="10"/>
<dbReference type="InterPro" id="IPR004821">
    <property type="entry name" value="Cyt_trans-like"/>
</dbReference>
<dbReference type="SUPFAM" id="SSF52374">
    <property type="entry name" value="Nucleotidylyl transferase"/>
    <property type="match status" value="1"/>
</dbReference>
<name>A0A172RYP5_9ACTN</name>
<dbReference type="Proteomes" id="UP000182975">
    <property type="component" value="Unassembled WGS sequence"/>
</dbReference>
<evidence type="ECO:0000256" key="9">
    <source>
        <dbReference type="ARBA" id="ARBA00048721"/>
    </source>
</evidence>
<keyword evidence="7 10" id="KW-0067">ATP-binding</keyword>
<evidence type="ECO:0000256" key="10">
    <source>
        <dbReference type="HAMAP-Rule" id="MF_00244"/>
    </source>
</evidence>
<evidence type="ECO:0000256" key="7">
    <source>
        <dbReference type="ARBA" id="ARBA00022840"/>
    </source>
</evidence>
<dbReference type="NCBIfam" id="NF000840">
    <property type="entry name" value="PRK00071.1-3"/>
    <property type="match status" value="1"/>
</dbReference>
<evidence type="ECO:0000313" key="13">
    <source>
        <dbReference type="Proteomes" id="UP000182975"/>
    </source>
</evidence>
<dbReference type="PANTHER" id="PTHR39321:SF3">
    <property type="entry name" value="PHOSPHOPANTETHEINE ADENYLYLTRANSFERASE"/>
    <property type="match status" value="1"/>
</dbReference>
<evidence type="ECO:0000313" key="12">
    <source>
        <dbReference type="EMBL" id="SEO69127.1"/>
    </source>
</evidence>
<sequence length="228" mass="25351">MSVISDNFDHLGLAPDGTVDTSRTYRLGIMGGTFDPIHIGHLACAEQARDAFDLDAVLFIPAGQPVFKKHQKVTCAADRLEMCRLACADNPAFDVSPIEIERGGDTYTIDTLHQLRDYYPENVELYFITGADAMLSIVSWRNSQGLSKLAHLIAATRPGFVMSDEYRRTLAEHGCFDVSYLEMTALSVSSSMLREWVGQGKSIRYLCPQGVWQYIQDRGLYRASGLGE</sequence>
<keyword evidence="3 10" id="KW-0662">Pyridine nucleotide biosynthesis</keyword>
<feature type="domain" description="Cytidyltransferase-like" evidence="11">
    <location>
        <begin position="29"/>
        <end position="195"/>
    </location>
</feature>
<dbReference type="GO" id="GO:0004515">
    <property type="term" value="F:nicotinate-nucleotide adenylyltransferase activity"/>
    <property type="evidence" value="ECO:0007669"/>
    <property type="project" value="UniProtKB-UniRule"/>
</dbReference>
<comment type="function">
    <text evidence="1 10">Catalyzes the reversible adenylation of nicotinate mononucleotide (NaMN) to nicotinic acid adenine dinucleotide (NaAD).</text>
</comment>
<dbReference type="RefSeq" id="WP_066662934.1">
    <property type="nucleotide sequence ID" value="NZ_CP011402.1"/>
</dbReference>
<dbReference type="Pfam" id="PF01467">
    <property type="entry name" value="CTP_transf_like"/>
    <property type="match status" value="1"/>
</dbReference>
<keyword evidence="8 10" id="KW-0520">NAD</keyword>
<evidence type="ECO:0000256" key="3">
    <source>
        <dbReference type="ARBA" id="ARBA00022642"/>
    </source>
</evidence>
<dbReference type="OrthoDB" id="5295945at2"/>
<organism evidence="12 13">
    <name type="scientific">Denitrobacterium detoxificans</name>
    <dbReference type="NCBI Taxonomy" id="79604"/>
    <lineage>
        <taxon>Bacteria</taxon>
        <taxon>Bacillati</taxon>
        <taxon>Actinomycetota</taxon>
        <taxon>Coriobacteriia</taxon>
        <taxon>Eggerthellales</taxon>
        <taxon>Eggerthellaceae</taxon>
        <taxon>Denitrobacterium</taxon>
    </lineage>
</organism>
<proteinExistence type="inferred from homology"/>
<dbReference type="AlphaFoldDB" id="A0A172RYP5"/>
<dbReference type="InterPro" id="IPR005248">
    <property type="entry name" value="NadD/NMNAT"/>
</dbReference>
<dbReference type="PANTHER" id="PTHR39321">
    <property type="entry name" value="NICOTINATE-NUCLEOTIDE ADENYLYLTRANSFERASE-RELATED"/>
    <property type="match status" value="1"/>
</dbReference>
<evidence type="ECO:0000256" key="2">
    <source>
        <dbReference type="ARBA" id="ARBA00005019"/>
    </source>
</evidence>
<keyword evidence="13" id="KW-1185">Reference proteome</keyword>
<dbReference type="EMBL" id="FOEC01000004">
    <property type="protein sequence ID" value="SEO69127.1"/>
    <property type="molecule type" value="Genomic_DNA"/>
</dbReference>
<evidence type="ECO:0000256" key="1">
    <source>
        <dbReference type="ARBA" id="ARBA00002324"/>
    </source>
</evidence>
<comment type="catalytic activity">
    <reaction evidence="9 10">
        <text>nicotinate beta-D-ribonucleotide + ATP + H(+) = deamido-NAD(+) + diphosphate</text>
        <dbReference type="Rhea" id="RHEA:22860"/>
        <dbReference type="ChEBI" id="CHEBI:15378"/>
        <dbReference type="ChEBI" id="CHEBI:30616"/>
        <dbReference type="ChEBI" id="CHEBI:33019"/>
        <dbReference type="ChEBI" id="CHEBI:57502"/>
        <dbReference type="ChEBI" id="CHEBI:58437"/>
        <dbReference type="EC" id="2.7.7.18"/>
    </reaction>
</comment>
<evidence type="ECO:0000256" key="4">
    <source>
        <dbReference type="ARBA" id="ARBA00022679"/>
    </source>
</evidence>
<keyword evidence="4 10" id="KW-0808">Transferase</keyword>
<evidence type="ECO:0000259" key="11">
    <source>
        <dbReference type="Pfam" id="PF01467"/>
    </source>
</evidence>
<dbReference type="HAMAP" id="MF_00244">
    <property type="entry name" value="NaMN_adenylyltr"/>
    <property type="match status" value="1"/>
</dbReference>
<dbReference type="GO" id="GO:0005524">
    <property type="term" value="F:ATP binding"/>
    <property type="evidence" value="ECO:0007669"/>
    <property type="project" value="UniProtKB-KW"/>
</dbReference>
<accession>A0A172RYP5</accession>
<evidence type="ECO:0000256" key="5">
    <source>
        <dbReference type="ARBA" id="ARBA00022695"/>
    </source>
</evidence>
<dbReference type="Gene3D" id="3.40.50.620">
    <property type="entry name" value="HUPs"/>
    <property type="match status" value="1"/>
</dbReference>
<dbReference type="InterPro" id="IPR014729">
    <property type="entry name" value="Rossmann-like_a/b/a_fold"/>
</dbReference>
<dbReference type="NCBIfam" id="TIGR00125">
    <property type="entry name" value="cyt_tran_rel"/>
    <property type="match status" value="1"/>
</dbReference>
<comment type="similarity">
    <text evidence="10">Belongs to the NadD family.</text>
</comment>
<dbReference type="STRING" id="79604.AAY81_06565"/>
<evidence type="ECO:0000256" key="8">
    <source>
        <dbReference type="ARBA" id="ARBA00023027"/>
    </source>
</evidence>
<dbReference type="UniPathway" id="UPA00253">
    <property type="reaction ID" value="UER00332"/>
</dbReference>
<dbReference type="CDD" id="cd02165">
    <property type="entry name" value="NMNAT"/>
    <property type="match status" value="1"/>
</dbReference>